<accession>A0A0A9AHM8</accession>
<organism evidence="1">
    <name type="scientific">Arundo donax</name>
    <name type="common">Giant reed</name>
    <name type="synonym">Donax arundinaceus</name>
    <dbReference type="NCBI Taxonomy" id="35708"/>
    <lineage>
        <taxon>Eukaryota</taxon>
        <taxon>Viridiplantae</taxon>
        <taxon>Streptophyta</taxon>
        <taxon>Embryophyta</taxon>
        <taxon>Tracheophyta</taxon>
        <taxon>Spermatophyta</taxon>
        <taxon>Magnoliopsida</taxon>
        <taxon>Liliopsida</taxon>
        <taxon>Poales</taxon>
        <taxon>Poaceae</taxon>
        <taxon>PACMAD clade</taxon>
        <taxon>Arundinoideae</taxon>
        <taxon>Arundineae</taxon>
        <taxon>Arundo</taxon>
    </lineage>
</organism>
<evidence type="ECO:0000313" key="1">
    <source>
        <dbReference type="EMBL" id="JAD51174.1"/>
    </source>
</evidence>
<reference evidence="1" key="2">
    <citation type="journal article" date="2015" name="Data Brief">
        <title>Shoot transcriptome of the giant reed, Arundo donax.</title>
        <authorList>
            <person name="Barrero R.A."/>
            <person name="Guerrero F.D."/>
            <person name="Moolhuijzen P."/>
            <person name="Goolsby J.A."/>
            <person name="Tidwell J."/>
            <person name="Bellgard S.E."/>
            <person name="Bellgard M.I."/>
        </authorList>
    </citation>
    <scope>NUCLEOTIDE SEQUENCE</scope>
    <source>
        <tissue evidence="1">Shoot tissue taken approximately 20 cm above the soil surface</tissue>
    </source>
</reference>
<sequence length="40" mass="4574">MIISYSYCGLCYKVLQHQGHYIPIVSKCPSEFVMPMIHVG</sequence>
<reference evidence="1" key="1">
    <citation type="submission" date="2014-09" db="EMBL/GenBank/DDBJ databases">
        <authorList>
            <person name="Magalhaes I.L.F."/>
            <person name="Oliveira U."/>
            <person name="Santos F.R."/>
            <person name="Vidigal T.H.D.A."/>
            <person name="Brescovit A.D."/>
            <person name="Santos A.J."/>
        </authorList>
    </citation>
    <scope>NUCLEOTIDE SEQUENCE</scope>
    <source>
        <tissue evidence="1">Shoot tissue taken approximately 20 cm above the soil surface</tissue>
    </source>
</reference>
<dbReference type="AlphaFoldDB" id="A0A0A9AHM8"/>
<dbReference type="EMBL" id="GBRH01246721">
    <property type="protein sequence ID" value="JAD51174.1"/>
    <property type="molecule type" value="Transcribed_RNA"/>
</dbReference>
<name>A0A0A9AHM8_ARUDO</name>
<proteinExistence type="predicted"/>
<protein>
    <submittedName>
        <fullName evidence="1">Uncharacterized protein</fullName>
    </submittedName>
</protein>